<evidence type="ECO:0008006" key="11">
    <source>
        <dbReference type="Google" id="ProtNLM"/>
    </source>
</evidence>
<protein>
    <recommendedName>
        <fullName evidence="11">Ras GEF</fullName>
    </recommendedName>
</protein>
<feature type="compositionally biased region" description="Low complexity" evidence="5">
    <location>
        <begin position="702"/>
        <end position="728"/>
    </location>
</feature>
<dbReference type="CDD" id="cd11883">
    <property type="entry name" value="SH3_Sdc25"/>
    <property type="match status" value="1"/>
</dbReference>
<feature type="region of interest" description="Disordered" evidence="5">
    <location>
        <begin position="143"/>
        <end position="164"/>
    </location>
</feature>
<dbReference type="PROSITE" id="PS50212">
    <property type="entry name" value="RASGEF_NTER"/>
    <property type="match status" value="1"/>
</dbReference>
<dbReference type="AlphaFoldDB" id="F4RIV5"/>
<name>F4RIV5_MELLP</name>
<dbReference type="KEGG" id="mlr:MELLADRAFT_62410"/>
<dbReference type="GO" id="GO:0005085">
    <property type="term" value="F:guanyl-nucleotide exchange factor activity"/>
    <property type="evidence" value="ECO:0007669"/>
    <property type="project" value="UniProtKB-KW"/>
</dbReference>
<dbReference type="InterPro" id="IPR008937">
    <property type="entry name" value="Ras-like_GEF"/>
</dbReference>
<dbReference type="CDD" id="cd06224">
    <property type="entry name" value="REM"/>
    <property type="match status" value="1"/>
</dbReference>
<dbReference type="SUPFAM" id="SSF48366">
    <property type="entry name" value="Ras GEF"/>
    <property type="match status" value="1"/>
</dbReference>
<evidence type="ECO:0000256" key="1">
    <source>
        <dbReference type="ARBA" id="ARBA00022443"/>
    </source>
</evidence>
<feature type="compositionally biased region" description="Polar residues" evidence="5">
    <location>
        <begin position="369"/>
        <end position="379"/>
    </location>
</feature>
<dbReference type="Pfam" id="PF00617">
    <property type="entry name" value="RasGEF"/>
    <property type="match status" value="1"/>
</dbReference>
<feature type="compositionally biased region" description="Low complexity" evidence="5">
    <location>
        <begin position="380"/>
        <end position="395"/>
    </location>
</feature>
<feature type="compositionally biased region" description="Basic and acidic residues" evidence="5">
    <location>
        <begin position="642"/>
        <end position="654"/>
    </location>
</feature>
<sequence length="1227" mass="135580">MDSASLAEPTRPELVDDFVVAIHDFTSLSSGSNICLSFSAGQVIRVLNRDGSGWWDGETVSEDEDSSTPPCRGWFPSNYVTPLDSLRDHELPFPARKKPSIASVASVTTTASSVPDGRSVPASFLSVRSDHSFSSPTISIEPTLYSSSSESSDPNESFVTGSSTASVTLSDPIRKSIDLLRVEIQEGRIATVQPATANIISAVRSLLTFTDCLNRDSPILKLHPPVTRERKQVLSVLGVLVDKARRLTIEHTNQVKLNESEGQVMPVGIFNSHLTEILQSAEKVFHNVRRFLLIAHRSGILISPTNEPVSQLAYLDTSTHSLSTIDEKRSPRSASTTSTTSSIFYDPRLSHSPSHSPAFSEDSHRLPIRQTSQQSSFHQSAPSTASSTRPRASTSISQYQIPNFNGQYITREVLEMLEQAHDCVLSTVAVFIGHAHIHSNNAHPSSHAYLIDMTRDVIERVREMLVLVESISKQGVSQSVVSNAYVELTQAREALYLATTGLVTAARVATSGPLEEPTPPLEGEQNALLMAATSLLRAANECMASASQCLEGQLPETGGYEVMFADAFTTEPSSQNGRESRASTSHLSEGLRNHSPPTPGRRPRHTISMLGRKGNSLQCPSLDSDSEYDDGHLPDQISMQAEKVHSSEWNDSSDHGPNSSTLAQPSTAQSSPESVDTSFSSSQRGFSVISLASDSGQDISRPRSNSLSSLRTDGSRESTPPSSASISISEERRIHKSSIDTQTTLLSTASTNTIVSFESTVTLESRQPKDWLSSRDYPPEEVSFNAEGNVMGGTLRGLVERMTLHDTPIEAAFSRTFFLTFRMFTTPVEFARALISRFSIQGPPNHQSASVEEQKRWQVHKIMPIRLRVYNVLKTWLELHWRSETDSAALAMIADWAKTIMLQVLRIPAERFLSLVHRRIEEAQQNNSSLPTRTPLIHHQTEHGGILNGTPTSAPPLPIVSKQVMSMLRGMNSTSEMSIMEIDPTELARQITLLESKLYCGISAEEIIGQDFSKKCSDASNVRAMSVMTTRATGWYTECILNEDDVRKRCQILKYCLKVGARFLELQNYNGLMAVMSALNSSTITRLKRTWEAVGAKSKTIYDSLNKAVNHHRNYAEYRAALRKAHTPCLPFLGVYLTDITFCHEGNPTHRISPHDPNLKLINFDRYQKMSKIINDLQRFQVAYSLIEVPELVSFIKQSLTSLKHAGSADDLYRRSLFIEPREPQNP</sequence>
<dbReference type="PROSITE" id="PS50002">
    <property type="entry name" value="SH3"/>
    <property type="match status" value="1"/>
</dbReference>
<proteinExistence type="predicted"/>
<dbReference type="eggNOG" id="KOG3417">
    <property type="taxonomic scope" value="Eukaryota"/>
</dbReference>
<dbReference type="STRING" id="747676.F4RIV5"/>
<dbReference type="InterPro" id="IPR036964">
    <property type="entry name" value="RASGEF_cat_dom_sf"/>
</dbReference>
<dbReference type="InterPro" id="IPR036028">
    <property type="entry name" value="SH3-like_dom_sf"/>
</dbReference>
<organism evidence="10">
    <name type="scientific">Melampsora larici-populina (strain 98AG31 / pathotype 3-4-7)</name>
    <name type="common">Poplar leaf rust fungus</name>
    <dbReference type="NCBI Taxonomy" id="747676"/>
    <lineage>
        <taxon>Eukaryota</taxon>
        <taxon>Fungi</taxon>
        <taxon>Dikarya</taxon>
        <taxon>Basidiomycota</taxon>
        <taxon>Pucciniomycotina</taxon>
        <taxon>Pucciniomycetes</taxon>
        <taxon>Pucciniales</taxon>
        <taxon>Melampsoraceae</taxon>
        <taxon>Melampsora</taxon>
    </lineage>
</organism>
<evidence type="ECO:0000256" key="2">
    <source>
        <dbReference type="ARBA" id="ARBA00022658"/>
    </source>
</evidence>
<dbReference type="CDD" id="cd00155">
    <property type="entry name" value="RasGEF"/>
    <property type="match status" value="1"/>
</dbReference>
<evidence type="ECO:0000256" key="4">
    <source>
        <dbReference type="PROSITE-ProRule" id="PRU00192"/>
    </source>
</evidence>
<feature type="domain" description="N-terminal Ras-GEF" evidence="8">
    <location>
        <begin position="786"/>
        <end position="920"/>
    </location>
</feature>
<reference evidence="10" key="1">
    <citation type="journal article" date="2011" name="Proc. Natl. Acad. Sci. U.S.A.">
        <title>Obligate biotrophy features unraveled by the genomic analysis of rust fungi.</title>
        <authorList>
            <person name="Duplessis S."/>
            <person name="Cuomo C.A."/>
            <person name="Lin Y.-C."/>
            <person name="Aerts A."/>
            <person name="Tisserant E."/>
            <person name="Veneault-Fourrey C."/>
            <person name="Joly D.L."/>
            <person name="Hacquard S."/>
            <person name="Amselem J."/>
            <person name="Cantarel B.L."/>
            <person name="Chiu R."/>
            <person name="Coutinho P.M."/>
            <person name="Feau N."/>
            <person name="Field M."/>
            <person name="Frey P."/>
            <person name="Gelhaye E."/>
            <person name="Goldberg J."/>
            <person name="Grabherr M.G."/>
            <person name="Kodira C.D."/>
            <person name="Kohler A."/>
            <person name="Kuees U."/>
            <person name="Lindquist E.A."/>
            <person name="Lucas S.M."/>
            <person name="Mago R."/>
            <person name="Mauceli E."/>
            <person name="Morin E."/>
            <person name="Murat C."/>
            <person name="Pangilinan J.L."/>
            <person name="Park R."/>
            <person name="Pearson M."/>
            <person name="Quesneville H."/>
            <person name="Rouhier N."/>
            <person name="Sakthikumar S."/>
            <person name="Salamov A.A."/>
            <person name="Schmutz J."/>
            <person name="Selles B."/>
            <person name="Shapiro H."/>
            <person name="Tanguay P."/>
            <person name="Tuskan G.A."/>
            <person name="Henrissat B."/>
            <person name="Van de Peer Y."/>
            <person name="Rouze P."/>
            <person name="Ellis J.G."/>
            <person name="Dodds P.N."/>
            <person name="Schein J.E."/>
            <person name="Zhong S."/>
            <person name="Hamelin R.C."/>
            <person name="Grigoriev I.V."/>
            <person name="Szabo L.J."/>
            <person name="Martin F."/>
        </authorList>
    </citation>
    <scope>NUCLEOTIDE SEQUENCE [LARGE SCALE GENOMIC DNA]</scope>
    <source>
        <strain evidence="10">98AG31 / pathotype 3-4-7</strain>
    </source>
</reference>
<feature type="domain" description="SH3" evidence="6">
    <location>
        <begin position="14"/>
        <end position="85"/>
    </location>
</feature>
<dbReference type="OrthoDB" id="2503927at2759"/>
<dbReference type="PROSITE" id="PS50009">
    <property type="entry name" value="RASGEF_CAT"/>
    <property type="match status" value="1"/>
</dbReference>
<dbReference type="Proteomes" id="UP000001072">
    <property type="component" value="Unassembled WGS sequence"/>
</dbReference>
<evidence type="ECO:0000256" key="3">
    <source>
        <dbReference type="PROSITE-ProRule" id="PRU00168"/>
    </source>
</evidence>
<dbReference type="Gene3D" id="1.20.870.10">
    <property type="entry name" value="Son of sevenless (SoS) protein Chain: S domain 1"/>
    <property type="match status" value="1"/>
</dbReference>
<dbReference type="SUPFAM" id="SSF50044">
    <property type="entry name" value="SH3-domain"/>
    <property type="match status" value="1"/>
</dbReference>
<dbReference type="InterPro" id="IPR001452">
    <property type="entry name" value="SH3_domain"/>
</dbReference>
<dbReference type="PRINTS" id="PR00452">
    <property type="entry name" value="SH3DOMAIN"/>
</dbReference>
<dbReference type="HOGENOM" id="CLU_002116_0_0_1"/>
<evidence type="ECO:0000259" key="7">
    <source>
        <dbReference type="PROSITE" id="PS50009"/>
    </source>
</evidence>
<dbReference type="InParanoid" id="F4RIV5"/>
<keyword evidence="1 4" id="KW-0728">SH3 domain</keyword>
<feature type="compositionally biased region" description="Polar residues" evidence="5">
    <location>
        <begin position="570"/>
        <end position="587"/>
    </location>
</feature>
<dbReference type="PANTHER" id="PTHR23113">
    <property type="entry name" value="GUANINE NUCLEOTIDE EXCHANGE FACTOR"/>
    <property type="match status" value="1"/>
</dbReference>
<dbReference type="Gene3D" id="1.10.840.10">
    <property type="entry name" value="Ras guanine-nucleotide exchange factors catalytic domain"/>
    <property type="match status" value="1"/>
</dbReference>
<dbReference type="SMART" id="SM00147">
    <property type="entry name" value="RasGEF"/>
    <property type="match status" value="1"/>
</dbReference>
<feature type="region of interest" description="Disordered" evidence="5">
    <location>
        <begin position="322"/>
        <end position="397"/>
    </location>
</feature>
<dbReference type="Pfam" id="PF07653">
    <property type="entry name" value="SH3_2"/>
    <property type="match status" value="1"/>
</dbReference>
<dbReference type="GO" id="GO:0007265">
    <property type="term" value="P:Ras protein signal transduction"/>
    <property type="evidence" value="ECO:0007669"/>
    <property type="project" value="TreeGrafter"/>
</dbReference>
<dbReference type="PANTHER" id="PTHR23113:SF354">
    <property type="entry name" value="BUD SITE SELECTION PROTEIN 5"/>
    <property type="match status" value="1"/>
</dbReference>
<feature type="domain" description="Ras-GEF" evidence="7">
    <location>
        <begin position="983"/>
        <end position="1222"/>
    </location>
</feature>
<accession>F4RIV5</accession>
<dbReference type="InterPro" id="IPR001895">
    <property type="entry name" value="RASGEF_cat_dom"/>
</dbReference>
<keyword evidence="10" id="KW-1185">Reference proteome</keyword>
<keyword evidence="2 3" id="KW-0344">Guanine-nucleotide releasing factor</keyword>
<dbReference type="GO" id="GO:0005886">
    <property type="term" value="C:plasma membrane"/>
    <property type="evidence" value="ECO:0007669"/>
    <property type="project" value="TreeGrafter"/>
</dbReference>
<dbReference type="Gene3D" id="2.30.30.40">
    <property type="entry name" value="SH3 Domains"/>
    <property type="match status" value="1"/>
</dbReference>
<gene>
    <name evidence="9" type="ORF">MELLADRAFT_62410</name>
</gene>
<dbReference type="SMART" id="SM00326">
    <property type="entry name" value="SH3"/>
    <property type="match status" value="1"/>
</dbReference>
<evidence type="ECO:0000256" key="5">
    <source>
        <dbReference type="SAM" id="MobiDB-lite"/>
    </source>
</evidence>
<evidence type="ECO:0000313" key="9">
    <source>
        <dbReference type="EMBL" id="EGG07628.1"/>
    </source>
</evidence>
<evidence type="ECO:0000259" key="6">
    <source>
        <dbReference type="PROSITE" id="PS50002"/>
    </source>
</evidence>
<dbReference type="SMART" id="SM00229">
    <property type="entry name" value="RasGEFN"/>
    <property type="match status" value="1"/>
</dbReference>
<feature type="compositionally biased region" description="Polar residues" evidence="5">
    <location>
        <begin position="154"/>
        <end position="164"/>
    </location>
</feature>
<dbReference type="GeneID" id="18929895"/>
<dbReference type="InterPro" id="IPR023578">
    <property type="entry name" value="Ras_GEF_dom_sf"/>
</dbReference>
<dbReference type="VEuPathDB" id="FungiDB:MELLADRAFT_62410"/>
<feature type="compositionally biased region" description="Polar residues" evidence="5">
    <location>
        <begin position="655"/>
        <end position="698"/>
    </location>
</feature>
<dbReference type="Pfam" id="PF00618">
    <property type="entry name" value="RasGEF_N"/>
    <property type="match status" value="1"/>
</dbReference>
<dbReference type="EMBL" id="GL883103">
    <property type="protein sequence ID" value="EGG07628.1"/>
    <property type="molecule type" value="Genomic_DNA"/>
</dbReference>
<evidence type="ECO:0000313" key="10">
    <source>
        <dbReference type="Proteomes" id="UP000001072"/>
    </source>
</evidence>
<feature type="region of interest" description="Disordered" evidence="5">
    <location>
        <begin position="570"/>
        <end position="734"/>
    </location>
</feature>
<dbReference type="InterPro" id="IPR000651">
    <property type="entry name" value="Ras-like_Gua-exchang_fac_N"/>
</dbReference>
<dbReference type="RefSeq" id="XP_007408960.1">
    <property type="nucleotide sequence ID" value="XM_007408898.1"/>
</dbReference>
<evidence type="ECO:0000259" key="8">
    <source>
        <dbReference type="PROSITE" id="PS50212"/>
    </source>
</evidence>